<evidence type="ECO:0000256" key="3">
    <source>
        <dbReference type="ARBA" id="ARBA00022737"/>
    </source>
</evidence>
<dbReference type="Gene3D" id="3.80.10.10">
    <property type="entry name" value="Ribonuclease Inhibitor"/>
    <property type="match status" value="3"/>
</dbReference>
<keyword evidence="7" id="KW-1185">Reference proteome</keyword>
<dbReference type="AlphaFoldDB" id="A0A8J4Y7E4"/>
<dbReference type="SUPFAM" id="SSF52058">
    <property type="entry name" value="L domain-like"/>
    <property type="match status" value="1"/>
</dbReference>
<comment type="caution">
    <text evidence="6">The sequence shown here is derived from an EMBL/GenBank/DDBJ whole genome shotgun (WGS) entry which is preliminary data.</text>
</comment>
<protein>
    <submittedName>
        <fullName evidence="6">Leucine-rich repeat-containing protein 4C</fullName>
    </submittedName>
</protein>
<keyword evidence="3" id="KW-0677">Repeat</keyword>
<dbReference type="SMART" id="SM00369">
    <property type="entry name" value="LRR_TYP"/>
    <property type="match status" value="10"/>
</dbReference>
<evidence type="ECO:0000313" key="7">
    <source>
        <dbReference type="Proteomes" id="UP000770661"/>
    </source>
</evidence>
<proteinExistence type="predicted"/>
<evidence type="ECO:0000313" key="6">
    <source>
        <dbReference type="EMBL" id="KAG0721513.1"/>
    </source>
</evidence>
<dbReference type="InterPro" id="IPR032675">
    <property type="entry name" value="LRR_dom_sf"/>
</dbReference>
<dbReference type="Proteomes" id="UP000770661">
    <property type="component" value="Unassembled WGS sequence"/>
</dbReference>
<dbReference type="PANTHER" id="PTHR45712:SF22">
    <property type="entry name" value="INSULIN-LIKE GROWTH FACTOR-BINDING PROTEIN COMPLEX ACID LABILE SUBUNIT"/>
    <property type="match status" value="1"/>
</dbReference>
<dbReference type="EMBL" id="JACEEZ010010991">
    <property type="protein sequence ID" value="KAG0721513.1"/>
    <property type="molecule type" value="Genomic_DNA"/>
</dbReference>
<evidence type="ECO:0000256" key="2">
    <source>
        <dbReference type="ARBA" id="ARBA00022729"/>
    </source>
</evidence>
<dbReference type="SMART" id="SM00082">
    <property type="entry name" value="LRRCT"/>
    <property type="match status" value="1"/>
</dbReference>
<feature type="domain" description="LRRCT" evidence="5">
    <location>
        <begin position="402"/>
        <end position="455"/>
    </location>
</feature>
<name>A0A8J4Y7E4_CHIOP</name>
<evidence type="ECO:0000256" key="1">
    <source>
        <dbReference type="ARBA" id="ARBA00022614"/>
    </source>
</evidence>
<evidence type="ECO:0000256" key="4">
    <source>
        <dbReference type="SAM" id="SignalP"/>
    </source>
</evidence>
<accession>A0A8J4Y7E4</accession>
<feature type="signal peptide" evidence="4">
    <location>
        <begin position="1"/>
        <end position="25"/>
    </location>
</feature>
<dbReference type="InterPro" id="IPR001611">
    <property type="entry name" value="Leu-rich_rpt"/>
</dbReference>
<dbReference type="InterPro" id="IPR050333">
    <property type="entry name" value="SLRP"/>
</dbReference>
<gene>
    <name evidence="6" type="primary">LRRC4C</name>
    <name evidence="6" type="ORF">GWK47_006315</name>
</gene>
<dbReference type="PANTHER" id="PTHR45712">
    <property type="entry name" value="AGAP008170-PA"/>
    <property type="match status" value="1"/>
</dbReference>
<sequence>MCAGLGVLGAGRVVAVMALVAVVMGDSGRSAADWSCPAAVEILPCTCKVKSRGLSIACENADEAQVLTSMSVLKNRSTVLYRLMFRNFDFPRVHDYSFLGLEVQHLTMSRTNISVVEDSSLRTLALDLETLDLSYNNLKAVPTTALMHLQNLSFLNLNYNMITVLGQAVFMGLKALERLSLYNNQIRHINENAFSGIGNKLYRVNLGKNHLVDVPNLHSLSKLEVLSLSENFITTILEGSFTGLEKLDMLMLENNKLAVLEANVFNKISSLNSLNLKHNLLTNISDMAFAGLEDNLEWLEIGHNRLDHIPSHALRPLLNLRQLDLDSNRITHVMEDAFEGYGESLKFLMLNRNNIRVFLPMTFFDLHSLEWLKLSHNDLTHLTEDTVQPVLDTLTMIDLSHNPLECDCDLMWLTHWLQEFTRRETFTTMAPHTCTRRKKRTYNIIQLTASELGCPEYNVIGGSATPPPVVSALAVCLLLASLRL</sequence>
<organism evidence="6 7">
    <name type="scientific">Chionoecetes opilio</name>
    <name type="common">Atlantic snow crab</name>
    <name type="synonym">Cancer opilio</name>
    <dbReference type="NCBI Taxonomy" id="41210"/>
    <lineage>
        <taxon>Eukaryota</taxon>
        <taxon>Metazoa</taxon>
        <taxon>Ecdysozoa</taxon>
        <taxon>Arthropoda</taxon>
        <taxon>Crustacea</taxon>
        <taxon>Multicrustacea</taxon>
        <taxon>Malacostraca</taxon>
        <taxon>Eumalacostraca</taxon>
        <taxon>Eucarida</taxon>
        <taxon>Decapoda</taxon>
        <taxon>Pleocyemata</taxon>
        <taxon>Brachyura</taxon>
        <taxon>Eubrachyura</taxon>
        <taxon>Majoidea</taxon>
        <taxon>Majidae</taxon>
        <taxon>Chionoecetes</taxon>
    </lineage>
</organism>
<keyword evidence="1" id="KW-0433">Leucine-rich repeat</keyword>
<dbReference type="SMART" id="SM00365">
    <property type="entry name" value="LRR_SD22"/>
    <property type="match status" value="6"/>
</dbReference>
<dbReference type="PROSITE" id="PS51450">
    <property type="entry name" value="LRR"/>
    <property type="match status" value="6"/>
</dbReference>
<dbReference type="Pfam" id="PF00560">
    <property type="entry name" value="LRR_1"/>
    <property type="match status" value="2"/>
</dbReference>
<reference evidence="6" key="1">
    <citation type="submission" date="2020-07" db="EMBL/GenBank/DDBJ databases">
        <title>The High-quality genome of the commercially important snow crab, Chionoecetes opilio.</title>
        <authorList>
            <person name="Jeong J.-H."/>
            <person name="Ryu S."/>
        </authorList>
    </citation>
    <scope>NUCLEOTIDE SEQUENCE</scope>
    <source>
        <strain evidence="6">MADBK_172401_WGS</strain>
        <tissue evidence="6">Digestive gland</tissue>
    </source>
</reference>
<dbReference type="Pfam" id="PF13855">
    <property type="entry name" value="LRR_8"/>
    <property type="match status" value="3"/>
</dbReference>
<dbReference type="OrthoDB" id="8400687at2759"/>
<dbReference type="PRINTS" id="PR00019">
    <property type="entry name" value="LEURICHRPT"/>
</dbReference>
<dbReference type="InterPro" id="IPR003591">
    <property type="entry name" value="Leu-rich_rpt_typical-subtyp"/>
</dbReference>
<evidence type="ECO:0000259" key="5">
    <source>
        <dbReference type="SMART" id="SM00082"/>
    </source>
</evidence>
<keyword evidence="2 4" id="KW-0732">Signal</keyword>
<feature type="chain" id="PRO_5035209081" evidence="4">
    <location>
        <begin position="26"/>
        <end position="484"/>
    </location>
</feature>
<dbReference type="InterPro" id="IPR000483">
    <property type="entry name" value="Cys-rich_flank_reg_C"/>
</dbReference>